<name>A0ABR1GSS1_9HYPO</name>
<keyword evidence="4" id="KW-1185">Reference proteome</keyword>
<feature type="transmembrane region" description="Helical" evidence="1">
    <location>
        <begin position="188"/>
        <end position="209"/>
    </location>
</feature>
<dbReference type="EMBL" id="JAZAVJ010000186">
    <property type="protein sequence ID" value="KAK7408445.1"/>
    <property type="molecule type" value="Genomic_DNA"/>
</dbReference>
<comment type="caution">
    <text evidence="3">The sequence shown here is derived from an EMBL/GenBank/DDBJ whole genome shotgun (WGS) entry which is preliminary data.</text>
</comment>
<protein>
    <recommendedName>
        <fullName evidence="2">DUF7702 domain-containing protein</fullName>
    </recommendedName>
</protein>
<organism evidence="3 4">
    <name type="scientific">Neonectria punicea</name>
    <dbReference type="NCBI Taxonomy" id="979145"/>
    <lineage>
        <taxon>Eukaryota</taxon>
        <taxon>Fungi</taxon>
        <taxon>Dikarya</taxon>
        <taxon>Ascomycota</taxon>
        <taxon>Pezizomycotina</taxon>
        <taxon>Sordariomycetes</taxon>
        <taxon>Hypocreomycetidae</taxon>
        <taxon>Hypocreales</taxon>
        <taxon>Nectriaceae</taxon>
        <taxon>Neonectria</taxon>
    </lineage>
</organism>
<evidence type="ECO:0000313" key="3">
    <source>
        <dbReference type="EMBL" id="KAK7408445.1"/>
    </source>
</evidence>
<dbReference type="Pfam" id="PF24800">
    <property type="entry name" value="DUF7702"/>
    <property type="match status" value="1"/>
</dbReference>
<reference evidence="3 4" key="1">
    <citation type="journal article" date="2025" name="Microbiol. Resour. Announc.">
        <title>Draft genome sequences for Neonectria magnoliae and Neonectria punicea, canker pathogens of Liriodendron tulipifera and Acer saccharum in West Virginia.</title>
        <authorList>
            <person name="Petronek H.M."/>
            <person name="Kasson M.T."/>
            <person name="Metheny A.M."/>
            <person name="Stauder C.M."/>
            <person name="Lovett B."/>
            <person name="Lynch S.C."/>
            <person name="Garnas J.R."/>
            <person name="Kasson L.R."/>
            <person name="Stajich J.E."/>
        </authorList>
    </citation>
    <scope>NUCLEOTIDE SEQUENCE [LARGE SCALE GENOMIC DNA]</scope>
    <source>
        <strain evidence="3 4">NRRL 64653</strain>
    </source>
</reference>
<keyword evidence="1" id="KW-0472">Membrane</keyword>
<feature type="domain" description="DUF7702" evidence="2">
    <location>
        <begin position="15"/>
        <end position="248"/>
    </location>
</feature>
<feature type="transmembrane region" description="Helical" evidence="1">
    <location>
        <begin position="81"/>
        <end position="101"/>
    </location>
</feature>
<feature type="transmembrane region" description="Helical" evidence="1">
    <location>
        <begin position="229"/>
        <end position="250"/>
    </location>
</feature>
<keyword evidence="1" id="KW-1133">Transmembrane helix</keyword>
<feature type="transmembrane region" description="Helical" evidence="1">
    <location>
        <begin position="151"/>
        <end position="168"/>
    </location>
</feature>
<dbReference type="PANTHER" id="PTHR42109">
    <property type="entry name" value="UNPLACED GENOMIC SCAFFOLD UM_SCAF_CONTIG_1.265, WHOLE GENOME SHOTGUN SEQUENCE"/>
    <property type="match status" value="1"/>
</dbReference>
<feature type="transmembrane region" description="Helical" evidence="1">
    <location>
        <begin position="113"/>
        <end position="131"/>
    </location>
</feature>
<dbReference type="InterPro" id="IPR056119">
    <property type="entry name" value="DUF7702"/>
</dbReference>
<dbReference type="PANTHER" id="PTHR42109:SF2">
    <property type="entry name" value="INTEGRAL MEMBRANE PROTEIN"/>
    <property type="match status" value="1"/>
</dbReference>
<evidence type="ECO:0000259" key="2">
    <source>
        <dbReference type="Pfam" id="PF24800"/>
    </source>
</evidence>
<feature type="transmembrane region" description="Helical" evidence="1">
    <location>
        <begin position="15"/>
        <end position="35"/>
    </location>
</feature>
<proteinExistence type="predicted"/>
<sequence length="275" mass="30011">MASDGNLPSTESINLSYASLGIFGALFIPALYITYKHGKPGMICWPIFVSYFPLRFASDAYHIVRRNNPEENNTITMMTNAGSIVCLSLTLIGMVYEALNLTHSTSRRLGRKVILGVSHLVNTIGIGMAAYAGKPDENADGGVKNTMLDKIGNCLIFLVMVGVLFWLWPIGKRVFSERQDTNYKAAKALIMAAGPGTVLQLIRLSYSLTYAFNRVPSLDPVTGSFATRLILMFGTQLCVVIVVLVGGWFSMDARPQPQERVNSATEMNDASTGLV</sequence>
<evidence type="ECO:0000256" key="1">
    <source>
        <dbReference type="SAM" id="Phobius"/>
    </source>
</evidence>
<keyword evidence="1" id="KW-0812">Transmembrane</keyword>
<accession>A0ABR1GSS1</accession>
<evidence type="ECO:0000313" key="4">
    <source>
        <dbReference type="Proteomes" id="UP001498476"/>
    </source>
</evidence>
<dbReference type="Proteomes" id="UP001498476">
    <property type="component" value="Unassembled WGS sequence"/>
</dbReference>
<gene>
    <name evidence="3" type="ORF">QQX98_009372</name>
</gene>